<dbReference type="Proteomes" id="UP000269692">
    <property type="component" value="Unassembled WGS sequence"/>
</dbReference>
<dbReference type="EMBL" id="RCTF01000017">
    <property type="protein sequence ID" value="RLP74890.1"/>
    <property type="molecule type" value="Genomic_DNA"/>
</dbReference>
<name>A0A3L7A4V0_9HYPH</name>
<dbReference type="AlphaFoldDB" id="A0A3L7A4V0"/>
<evidence type="ECO:0000256" key="1">
    <source>
        <dbReference type="ARBA" id="ARBA00006987"/>
    </source>
</evidence>
<sequence>MRRREFLLGAAAVCALPGPGLAAAYPDRPVRVVVAFAAGGGTDLIGRTVAQRLQAVLGQPFVVENRGGAGGNIGTDLIAKAPADGYSLLLGYSSNFVISPFLYDDLAYKPLKDFAPISLVATATNILAAHPSLPASNLKELQAYAKANPRKAYFGTAGVGTLGHLTGELFGSVAGVEIVHAPYKGNSAALTDLLAGRVQLFAGSPAVVMEFVRNGRLKALAVASPQREPGMPEIPTFIEQGFAVEALAWFGLLAPAGTPAGVIDTLNKAVVTALDDKEVKESFAKLGYEVTTSTPAVFADFIRTDYDRWQKVIKAAGIKAE</sequence>
<protein>
    <submittedName>
        <fullName evidence="3">Tripartite tricarboxylate transporter substrate binding protein</fullName>
    </submittedName>
</protein>
<dbReference type="Pfam" id="PF03401">
    <property type="entry name" value="TctC"/>
    <property type="match status" value="1"/>
</dbReference>
<dbReference type="CDD" id="cd13578">
    <property type="entry name" value="PBP2_Bug27"/>
    <property type="match status" value="1"/>
</dbReference>
<dbReference type="Gene3D" id="3.40.190.10">
    <property type="entry name" value="Periplasmic binding protein-like II"/>
    <property type="match status" value="1"/>
</dbReference>
<proteinExistence type="inferred from homology"/>
<feature type="chain" id="PRO_5018241812" evidence="2">
    <location>
        <begin position="23"/>
        <end position="321"/>
    </location>
</feature>
<dbReference type="SUPFAM" id="SSF53850">
    <property type="entry name" value="Periplasmic binding protein-like II"/>
    <property type="match status" value="1"/>
</dbReference>
<evidence type="ECO:0000313" key="4">
    <source>
        <dbReference type="Proteomes" id="UP000269692"/>
    </source>
</evidence>
<dbReference type="PANTHER" id="PTHR42928">
    <property type="entry name" value="TRICARBOXYLATE-BINDING PROTEIN"/>
    <property type="match status" value="1"/>
</dbReference>
<accession>A0A3L7A4V0</accession>
<dbReference type="PANTHER" id="PTHR42928:SF5">
    <property type="entry name" value="BLR1237 PROTEIN"/>
    <property type="match status" value="1"/>
</dbReference>
<gene>
    <name evidence="3" type="ORF">D9R14_17970</name>
</gene>
<evidence type="ECO:0000313" key="3">
    <source>
        <dbReference type="EMBL" id="RLP74890.1"/>
    </source>
</evidence>
<organism evidence="3 4">
    <name type="scientific">Xanthobacter tagetidis</name>
    <dbReference type="NCBI Taxonomy" id="60216"/>
    <lineage>
        <taxon>Bacteria</taxon>
        <taxon>Pseudomonadati</taxon>
        <taxon>Pseudomonadota</taxon>
        <taxon>Alphaproteobacteria</taxon>
        <taxon>Hyphomicrobiales</taxon>
        <taxon>Xanthobacteraceae</taxon>
        <taxon>Xanthobacter</taxon>
    </lineage>
</organism>
<reference evidence="3 4" key="1">
    <citation type="submission" date="2018-10" db="EMBL/GenBank/DDBJ databases">
        <title>Xanthobacter tagetidis genome sequencing and assembly.</title>
        <authorList>
            <person name="Maclea K.S."/>
            <person name="Goen A.E."/>
            <person name="Fatima S.A."/>
        </authorList>
    </citation>
    <scope>NUCLEOTIDE SEQUENCE [LARGE SCALE GENOMIC DNA]</scope>
    <source>
        <strain evidence="3 4">ATCC 700314</strain>
    </source>
</reference>
<comment type="caution">
    <text evidence="3">The sequence shown here is derived from an EMBL/GenBank/DDBJ whole genome shotgun (WGS) entry which is preliminary data.</text>
</comment>
<comment type="similarity">
    <text evidence="1">Belongs to the UPF0065 (bug) family.</text>
</comment>
<keyword evidence="4" id="KW-1185">Reference proteome</keyword>
<feature type="signal peptide" evidence="2">
    <location>
        <begin position="1"/>
        <end position="22"/>
    </location>
</feature>
<dbReference type="OrthoDB" id="7250553at2"/>
<dbReference type="InterPro" id="IPR005064">
    <property type="entry name" value="BUG"/>
</dbReference>
<evidence type="ECO:0000256" key="2">
    <source>
        <dbReference type="SAM" id="SignalP"/>
    </source>
</evidence>
<dbReference type="PIRSF" id="PIRSF017082">
    <property type="entry name" value="YflP"/>
    <property type="match status" value="1"/>
</dbReference>
<dbReference type="InterPro" id="IPR042100">
    <property type="entry name" value="Bug_dom1"/>
</dbReference>
<dbReference type="Gene3D" id="3.40.190.150">
    <property type="entry name" value="Bordetella uptake gene, domain 1"/>
    <property type="match status" value="1"/>
</dbReference>
<keyword evidence="2" id="KW-0732">Signal</keyword>